<dbReference type="RefSeq" id="WP_349587469.1">
    <property type="nucleotide sequence ID" value="NZ_JBEFLD010000005.1"/>
</dbReference>
<dbReference type="PANTHER" id="PTHR47683:SF2">
    <property type="entry name" value="RNA-BINDING S4 DOMAIN-CONTAINING PROTEIN"/>
    <property type="match status" value="1"/>
</dbReference>
<dbReference type="InterPro" id="IPR036986">
    <property type="entry name" value="S4_RNA-bd_sf"/>
</dbReference>
<evidence type="ECO:0000256" key="5">
    <source>
        <dbReference type="ARBA" id="ARBA00039989"/>
    </source>
</evidence>
<dbReference type="SMART" id="SM00363">
    <property type="entry name" value="S4"/>
    <property type="match status" value="1"/>
</dbReference>
<sequence>MTEQQSIRLSKRMAELGLCSRGEADDYIAQGLVLVDGVVVDVLGSRVTPQQRIELAASGPREQPERISMLLHKPAALGEEQLLAQLVPARRAADDNSGLVYLRKHQQRLQLFGAVQAGESGLLVATQDGKTARQMQAGDFEQEWLLNLTQPLSDAALKLLQDGVELNGKRLRAGRVSRQSERQLCVVLKKPAPGMIAAMLAAANVAAAGGHCIRIGRVRLGKLPAGQWRYMTALEKF</sequence>
<evidence type="ECO:0000256" key="9">
    <source>
        <dbReference type="ARBA" id="ARBA00042890"/>
    </source>
</evidence>
<dbReference type="SUPFAM" id="SSF55174">
    <property type="entry name" value="Alpha-L RNA-binding motif"/>
    <property type="match status" value="1"/>
</dbReference>
<dbReference type="Proteomes" id="UP001433638">
    <property type="component" value="Unassembled WGS sequence"/>
</dbReference>
<evidence type="ECO:0000259" key="12">
    <source>
        <dbReference type="SMART" id="SM00363"/>
    </source>
</evidence>
<feature type="domain" description="RNA-binding S4" evidence="12">
    <location>
        <begin position="7"/>
        <end position="64"/>
    </location>
</feature>
<keyword evidence="1" id="KW-0413">Isomerase</keyword>
<comment type="catalytic activity">
    <reaction evidence="2">
        <text>uridine(35) in tRNA(Tyr) = pseudouridine(35) in tRNA(Tyr)</text>
        <dbReference type="Rhea" id="RHEA:60556"/>
        <dbReference type="Rhea" id="RHEA-COMP:15607"/>
        <dbReference type="Rhea" id="RHEA-COMP:15608"/>
        <dbReference type="ChEBI" id="CHEBI:65314"/>
        <dbReference type="ChEBI" id="CHEBI:65315"/>
    </reaction>
</comment>
<accession>A0ABV1M4G6</accession>
<comment type="catalytic activity">
    <reaction evidence="3">
        <text>uridine(2604) in 23S rRNA = pseudouridine(2604) in 23S rRNA</text>
        <dbReference type="Rhea" id="RHEA:38875"/>
        <dbReference type="Rhea" id="RHEA-COMP:10093"/>
        <dbReference type="Rhea" id="RHEA-COMP:10094"/>
        <dbReference type="ChEBI" id="CHEBI:65314"/>
        <dbReference type="ChEBI" id="CHEBI:65315"/>
        <dbReference type="EC" id="5.4.99.21"/>
    </reaction>
</comment>
<proteinExistence type="predicted"/>
<organism evidence="13 14">
    <name type="scientific">Vogesella oryzagri</name>
    <dbReference type="NCBI Taxonomy" id="3160864"/>
    <lineage>
        <taxon>Bacteria</taxon>
        <taxon>Pseudomonadati</taxon>
        <taxon>Pseudomonadota</taxon>
        <taxon>Betaproteobacteria</taxon>
        <taxon>Neisseriales</taxon>
        <taxon>Chromobacteriaceae</taxon>
        <taxon>Vogesella</taxon>
    </lineage>
</organism>
<dbReference type="InterPro" id="IPR042092">
    <property type="entry name" value="PsdUridine_s_RsuA/RluB/E/F_cat"/>
</dbReference>
<comment type="caution">
    <text evidence="13">The sequence shown here is derived from an EMBL/GenBank/DDBJ whole genome shotgun (WGS) entry which is preliminary data.</text>
</comment>
<evidence type="ECO:0000256" key="1">
    <source>
        <dbReference type="ARBA" id="ARBA00023235"/>
    </source>
</evidence>
<evidence type="ECO:0000256" key="10">
    <source>
        <dbReference type="ARBA" id="ARBA00043147"/>
    </source>
</evidence>
<keyword evidence="14" id="KW-1185">Reference proteome</keyword>
<evidence type="ECO:0000256" key="6">
    <source>
        <dbReference type="ARBA" id="ARBA00041420"/>
    </source>
</evidence>
<evidence type="ECO:0000313" key="14">
    <source>
        <dbReference type="Proteomes" id="UP001433638"/>
    </source>
</evidence>
<gene>
    <name evidence="13" type="ORF">ABNW52_10850</name>
</gene>
<evidence type="ECO:0000256" key="8">
    <source>
        <dbReference type="ARBA" id="ARBA00042843"/>
    </source>
</evidence>
<dbReference type="EMBL" id="JBEFLD010000005">
    <property type="protein sequence ID" value="MEQ6291107.1"/>
    <property type="molecule type" value="Genomic_DNA"/>
</dbReference>
<reference evidence="13" key="1">
    <citation type="submission" date="2024-06" db="EMBL/GenBank/DDBJ databases">
        <title>Genome sequence of Vogesella sp. MAHUQ-64.</title>
        <authorList>
            <person name="Huq M.A."/>
        </authorList>
    </citation>
    <scope>NUCLEOTIDE SEQUENCE</scope>
    <source>
        <strain evidence="13">MAHUQ-64</strain>
    </source>
</reference>
<dbReference type="InterPro" id="IPR020103">
    <property type="entry name" value="PsdUridine_synth_cat_dom_sf"/>
</dbReference>
<evidence type="ECO:0000256" key="3">
    <source>
        <dbReference type="ARBA" id="ARBA00036535"/>
    </source>
</evidence>
<name>A0ABV1M4G6_9NEIS</name>
<dbReference type="PANTHER" id="PTHR47683">
    <property type="entry name" value="PSEUDOURIDINE SYNTHASE FAMILY PROTEIN-RELATED"/>
    <property type="match status" value="1"/>
</dbReference>
<dbReference type="Pfam" id="PF01479">
    <property type="entry name" value="S4"/>
    <property type="match status" value="1"/>
</dbReference>
<dbReference type="PROSITE" id="PS50889">
    <property type="entry name" value="S4"/>
    <property type="match status" value="1"/>
</dbReference>
<dbReference type="Gene3D" id="3.30.70.580">
    <property type="entry name" value="Pseudouridine synthase I, catalytic domain, N-terminal subdomain"/>
    <property type="match status" value="1"/>
</dbReference>
<dbReference type="InterPro" id="IPR050343">
    <property type="entry name" value="RsuA_PseudoU_synthase"/>
</dbReference>
<dbReference type="Gene3D" id="3.30.70.1560">
    <property type="entry name" value="Alpha-L RNA-binding motif"/>
    <property type="match status" value="1"/>
</dbReference>
<keyword evidence="11" id="KW-0694">RNA-binding</keyword>
<evidence type="ECO:0000256" key="2">
    <source>
        <dbReference type="ARBA" id="ARBA00036390"/>
    </source>
</evidence>
<protein>
    <recommendedName>
        <fullName evidence="5">Dual-specificity RNA pseudouridine synthase RluF</fullName>
        <ecNumber evidence="4">5.4.99.21</ecNumber>
    </recommendedName>
    <alternativeName>
        <fullName evidence="7">23S rRNA pseudouridine(2604) synthase</fullName>
    </alternativeName>
    <alternativeName>
        <fullName evidence="9">Ribosomal large subunit pseudouridine synthase F</fullName>
    </alternativeName>
    <alternativeName>
        <fullName evidence="8">rRNA pseudouridylate synthase F</fullName>
    </alternativeName>
    <alternativeName>
        <fullName evidence="10">rRNA-uridine isomerase F</fullName>
    </alternativeName>
    <alternativeName>
        <fullName evidence="6">tRNA(Tyr) pseudouridine(35) synthase</fullName>
    </alternativeName>
</protein>
<evidence type="ECO:0000256" key="7">
    <source>
        <dbReference type="ARBA" id="ARBA00041697"/>
    </source>
</evidence>
<dbReference type="InterPro" id="IPR020094">
    <property type="entry name" value="TruA/RsuA/RluB/E/F_N"/>
</dbReference>
<evidence type="ECO:0000256" key="4">
    <source>
        <dbReference type="ARBA" id="ARBA00038922"/>
    </source>
</evidence>
<evidence type="ECO:0000256" key="11">
    <source>
        <dbReference type="PROSITE-ProRule" id="PRU00182"/>
    </source>
</evidence>
<dbReference type="SUPFAM" id="SSF55120">
    <property type="entry name" value="Pseudouridine synthase"/>
    <property type="match status" value="1"/>
</dbReference>
<dbReference type="Gene3D" id="3.10.290.10">
    <property type="entry name" value="RNA-binding S4 domain"/>
    <property type="match status" value="1"/>
</dbReference>
<dbReference type="EC" id="5.4.99.21" evidence="4"/>
<evidence type="ECO:0000313" key="13">
    <source>
        <dbReference type="EMBL" id="MEQ6291107.1"/>
    </source>
</evidence>
<dbReference type="InterPro" id="IPR002942">
    <property type="entry name" value="S4_RNA-bd"/>
</dbReference>